<dbReference type="EMBL" id="BKCJ010506794">
    <property type="protein sequence ID" value="GFA88292.1"/>
    <property type="molecule type" value="Genomic_DNA"/>
</dbReference>
<proteinExistence type="predicted"/>
<evidence type="ECO:0000313" key="2">
    <source>
        <dbReference type="EMBL" id="GFA88292.1"/>
    </source>
</evidence>
<organism evidence="2">
    <name type="scientific">Tanacetum cinerariifolium</name>
    <name type="common">Dalmatian daisy</name>
    <name type="synonym">Chrysanthemum cinerariifolium</name>
    <dbReference type="NCBI Taxonomy" id="118510"/>
    <lineage>
        <taxon>Eukaryota</taxon>
        <taxon>Viridiplantae</taxon>
        <taxon>Streptophyta</taxon>
        <taxon>Embryophyta</taxon>
        <taxon>Tracheophyta</taxon>
        <taxon>Spermatophyta</taxon>
        <taxon>Magnoliopsida</taxon>
        <taxon>eudicotyledons</taxon>
        <taxon>Gunneridae</taxon>
        <taxon>Pentapetalae</taxon>
        <taxon>asterids</taxon>
        <taxon>campanulids</taxon>
        <taxon>Asterales</taxon>
        <taxon>Asteraceae</taxon>
        <taxon>Asteroideae</taxon>
        <taxon>Anthemideae</taxon>
        <taxon>Anthemidinae</taxon>
        <taxon>Tanacetum</taxon>
    </lineage>
</organism>
<sequence>KRYQGASKLVEDIKDESSDLGIDRDSSEGEGHSSEGEGHGSEEEGPGSKDKGPSIKKEDEAEPEGQQQAVSVMDTVINEPLGLGYKELRCCKLALGEGSMPNTFEVGQSSRSILEHEGERGYLHLDIPPLLQSFTITRVVPSPIDSPVTTLASTISVDKDQFLRVMVQLELHGSLLHDHTQRLDVLPPALFEGYDRDLRELYTRSGMRENHDLRRQIVEERLKRLKLLDRVVRMEKRQESRGGVVDYMRFLIRSLYTIKLSRFSYC</sequence>
<evidence type="ECO:0000256" key="1">
    <source>
        <dbReference type="SAM" id="MobiDB-lite"/>
    </source>
</evidence>
<accession>A0A699KF93</accession>
<protein>
    <submittedName>
        <fullName evidence="2">Uncharacterized protein</fullName>
    </submittedName>
</protein>
<comment type="caution">
    <text evidence="2">The sequence shown here is derived from an EMBL/GenBank/DDBJ whole genome shotgun (WGS) entry which is preliminary data.</text>
</comment>
<gene>
    <name evidence="2" type="ORF">Tci_660264</name>
</gene>
<reference evidence="2" key="1">
    <citation type="journal article" date="2019" name="Sci. Rep.">
        <title>Draft genome of Tanacetum cinerariifolium, the natural source of mosquito coil.</title>
        <authorList>
            <person name="Yamashiro T."/>
            <person name="Shiraishi A."/>
            <person name="Satake H."/>
            <person name="Nakayama K."/>
        </authorList>
    </citation>
    <scope>NUCLEOTIDE SEQUENCE</scope>
</reference>
<feature type="region of interest" description="Disordered" evidence="1">
    <location>
        <begin position="1"/>
        <end position="71"/>
    </location>
</feature>
<feature type="non-terminal residue" evidence="2">
    <location>
        <position position="1"/>
    </location>
</feature>
<name>A0A699KF93_TANCI</name>
<feature type="compositionally biased region" description="Basic and acidic residues" evidence="1">
    <location>
        <begin position="9"/>
        <end position="59"/>
    </location>
</feature>
<dbReference type="AlphaFoldDB" id="A0A699KF93"/>